<sequence>MGMFSLFKKNKEVNKEIKSNFNVIVSPTVLEDITKLLKKVNKTAVRFVVAGMC</sequence>
<keyword evidence="2" id="KW-1185">Reference proteome</keyword>
<evidence type="ECO:0000313" key="1">
    <source>
        <dbReference type="EMBL" id="MBP2023516.1"/>
    </source>
</evidence>
<dbReference type="EMBL" id="JAGGLL010000031">
    <property type="protein sequence ID" value="MBP2023516.1"/>
    <property type="molecule type" value="Genomic_DNA"/>
</dbReference>
<reference evidence="1 2" key="1">
    <citation type="submission" date="2021-03" db="EMBL/GenBank/DDBJ databases">
        <title>Genomic Encyclopedia of Type Strains, Phase IV (KMG-IV): sequencing the most valuable type-strain genomes for metagenomic binning, comparative biology and taxonomic classification.</title>
        <authorList>
            <person name="Goeker M."/>
        </authorList>
    </citation>
    <scope>NUCLEOTIDE SEQUENCE [LARGE SCALE GENOMIC DNA]</scope>
    <source>
        <strain evidence="1 2">DSM 28650</strain>
    </source>
</reference>
<dbReference type="Proteomes" id="UP001519308">
    <property type="component" value="Unassembled WGS sequence"/>
</dbReference>
<protein>
    <submittedName>
        <fullName evidence="1">Uncharacterized protein</fullName>
    </submittedName>
</protein>
<accession>A0ABS4K6U6</accession>
<comment type="caution">
    <text evidence="1">The sequence shown here is derived from an EMBL/GenBank/DDBJ whole genome shotgun (WGS) entry which is preliminary data.</text>
</comment>
<organism evidence="1 2">
    <name type="scientific">Clostridium punense</name>
    <dbReference type="NCBI Taxonomy" id="1054297"/>
    <lineage>
        <taxon>Bacteria</taxon>
        <taxon>Bacillati</taxon>
        <taxon>Bacillota</taxon>
        <taxon>Clostridia</taxon>
        <taxon>Eubacteriales</taxon>
        <taxon>Clostridiaceae</taxon>
        <taxon>Clostridium</taxon>
    </lineage>
</organism>
<gene>
    <name evidence="1" type="ORF">J2Z44_003353</name>
</gene>
<proteinExistence type="predicted"/>
<dbReference type="RefSeq" id="WP_021283218.1">
    <property type="nucleotide sequence ID" value="NZ_JAGGLL010000031.1"/>
</dbReference>
<evidence type="ECO:0000313" key="2">
    <source>
        <dbReference type="Proteomes" id="UP001519308"/>
    </source>
</evidence>
<name>A0ABS4K6U6_9CLOT</name>